<dbReference type="AlphaFoldDB" id="A0A7S2CEA7"/>
<organism evidence="3">
    <name type="scientific">Florenciella parvula</name>
    <dbReference type="NCBI Taxonomy" id="236787"/>
    <lineage>
        <taxon>Eukaryota</taxon>
        <taxon>Sar</taxon>
        <taxon>Stramenopiles</taxon>
        <taxon>Ochrophyta</taxon>
        <taxon>Dictyochophyceae</taxon>
        <taxon>Florenciellales</taxon>
        <taxon>Florenciella</taxon>
    </lineage>
</organism>
<dbReference type="Gene3D" id="3.30.70.1050">
    <property type="entry name" value="Trigger factor ribosome-binding domain"/>
    <property type="match status" value="1"/>
</dbReference>
<accession>A0A7S2CEA7</accession>
<feature type="domain" description="Trigger factor ribosome-binding bacterial" evidence="2">
    <location>
        <begin position="73"/>
        <end position="185"/>
    </location>
</feature>
<protein>
    <recommendedName>
        <fullName evidence="2">Trigger factor ribosome-binding bacterial domain-containing protein</fullName>
    </recommendedName>
</protein>
<dbReference type="EMBL" id="HBGT01019159">
    <property type="protein sequence ID" value="CAD9421522.1"/>
    <property type="molecule type" value="Transcribed_RNA"/>
</dbReference>
<evidence type="ECO:0000259" key="2">
    <source>
        <dbReference type="Pfam" id="PF05697"/>
    </source>
</evidence>
<evidence type="ECO:0000313" key="3">
    <source>
        <dbReference type="EMBL" id="CAD9421522.1"/>
    </source>
</evidence>
<reference evidence="3" key="1">
    <citation type="submission" date="2021-01" db="EMBL/GenBank/DDBJ databases">
        <authorList>
            <person name="Corre E."/>
            <person name="Pelletier E."/>
            <person name="Niang G."/>
            <person name="Scheremetjew M."/>
            <person name="Finn R."/>
            <person name="Kale V."/>
            <person name="Holt S."/>
            <person name="Cochrane G."/>
            <person name="Meng A."/>
            <person name="Brown T."/>
            <person name="Cohen L."/>
        </authorList>
    </citation>
    <scope>NUCLEOTIDE SEQUENCE</scope>
    <source>
        <strain evidence="3">RCC1693</strain>
    </source>
</reference>
<dbReference type="InterPro" id="IPR008881">
    <property type="entry name" value="Trigger_fac_ribosome-bd_bac"/>
</dbReference>
<sequence>MKVLTFAAVAGLAAGFTPMRAPLRRSSLSMGRETEGAAVDCQMPDTVVRRLDKQDMPHISLADGEGIYEFWMSTTVPGGVTKDSMMKIEKDAAKNANFPGFKKGQIPPWAKPQLKAFCVEDAINNAILDAIESAELTALEGDDRKAEVVEDVKELTNSFKIGTPLSFTATVLCKQTLSAEAAAEGAVVDVEVKEEAPAPSSGTEMPKDVALRVKKLESDNAKLVDFIKAQGFEPPAKVAA</sequence>
<dbReference type="Pfam" id="PF05697">
    <property type="entry name" value="Trigger_N"/>
    <property type="match status" value="1"/>
</dbReference>
<feature type="chain" id="PRO_5030942405" description="Trigger factor ribosome-binding bacterial domain-containing protein" evidence="1">
    <location>
        <begin position="16"/>
        <end position="240"/>
    </location>
</feature>
<evidence type="ECO:0000256" key="1">
    <source>
        <dbReference type="SAM" id="SignalP"/>
    </source>
</evidence>
<proteinExistence type="predicted"/>
<keyword evidence="1" id="KW-0732">Signal</keyword>
<dbReference type="InterPro" id="IPR036611">
    <property type="entry name" value="Trigger_fac_ribosome-bd_sf"/>
</dbReference>
<dbReference type="GO" id="GO:0006457">
    <property type="term" value="P:protein folding"/>
    <property type="evidence" value="ECO:0007669"/>
    <property type="project" value="InterPro"/>
</dbReference>
<dbReference type="GO" id="GO:0015031">
    <property type="term" value="P:protein transport"/>
    <property type="evidence" value="ECO:0007669"/>
    <property type="project" value="InterPro"/>
</dbReference>
<name>A0A7S2CEA7_9STRA</name>
<dbReference type="SUPFAM" id="SSF102735">
    <property type="entry name" value="Trigger factor ribosome-binding domain"/>
    <property type="match status" value="1"/>
</dbReference>
<feature type="signal peptide" evidence="1">
    <location>
        <begin position="1"/>
        <end position="15"/>
    </location>
</feature>
<gene>
    <name evidence="3" type="ORF">FPAR1323_LOCUS10090</name>
</gene>